<evidence type="ECO:0000256" key="1">
    <source>
        <dbReference type="SAM" id="Phobius"/>
    </source>
</evidence>
<dbReference type="InterPro" id="IPR045767">
    <property type="entry name" value="DUF6134"/>
</dbReference>
<proteinExistence type="predicted"/>
<gene>
    <name evidence="2" type="ORF">GCM10022257_03160</name>
</gene>
<keyword evidence="1" id="KW-1133">Transmembrane helix</keyword>
<dbReference type="Proteomes" id="UP001500027">
    <property type="component" value="Unassembled WGS sequence"/>
</dbReference>
<evidence type="ECO:0008006" key="4">
    <source>
        <dbReference type="Google" id="ProtNLM"/>
    </source>
</evidence>
<keyword evidence="1" id="KW-0472">Membrane</keyword>
<accession>A0ABP8E7K1</accession>
<evidence type="ECO:0000313" key="2">
    <source>
        <dbReference type="EMBL" id="GAA4268215.1"/>
    </source>
</evidence>
<keyword evidence="3" id="KW-1185">Reference proteome</keyword>
<protein>
    <recommendedName>
        <fullName evidence="4">Gliding motility-associated protein GldM C-terminal domain-containing protein</fullName>
    </recommendedName>
</protein>
<reference evidence="3" key="1">
    <citation type="journal article" date="2019" name="Int. J. Syst. Evol. Microbiol.">
        <title>The Global Catalogue of Microorganisms (GCM) 10K type strain sequencing project: providing services to taxonomists for standard genome sequencing and annotation.</title>
        <authorList>
            <consortium name="The Broad Institute Genomics Platform"/>
            <consortium name="The Broad Institute Genome Sequencing Center for Infectious Disease"/>
            <person name="Wu L."/>
            <person name="Ma J."/>
        </authorList>
    </citation>
    <scope>NUCLEOTIDE SEQUENCE [LARGE SCALE GENOMIC DNA]</scope>
    <source>
        <strain evidence="3">JCM 17452</strain>
    </source>
</reference>
<sequence>MKELIIKLLVMLPILILYLFKKIKSNTVILSIKEELKTAVLKVKTFLFILAVLISFSFAKVNSKVITYHVIKNNVLIGTIEINKRVINDSVIYLSESHIKVKFLLKFNVVAKEKSVYKDGVLVYSSIFRTLNKKTKTDNKIVLDNGQYKLQSTGNSTALGFNRIKQNLITLYFEEPNGAGYVFCDNLGTMSKITPLGDSRYKVEFSNGAYNVFHYKNGQCVKIDAVNKLFNVTLIPVVI</sequence>
<keyword evidence="1" id="KW-0812">Transmembrane</keyword>
<name>A0ABP8E7K1_9FLAO</name>
<feature type="transmembrane region" description="Helical" evidence="1">
    <location>
        <begin position="41"/>
        <end position="59"/>
    </location>
</feature>
<evidence type="ECO:0000313" key="3">
    <source>
        <dbReference type="Proteomes" id="UP001500027"/>
    </source>
</evidence>
<dbReference type="EMBL" id="BAABAV010000001">
    <property type="protein sequence ID" value="GAA4268215.1"/>
    <property type="molecule type" value="Genomic_DNA"/>
</dbReference>
<organism evidence="2 3">
    <name type="scientific">Hyunsoonleella aestuarii</name>
    <dbReference type="NCBI Taxonomy" id="912802"/>
    <lineage>
        <taxon>Bacteria</taxon>
        <taxon>Pseudomonadati</taxon>
        <taxon>Bacteroidota</taxon>
        <taxon>Flavobacteriia</taxon>
        <taxon>Flavobacteriales</taxon>
        <taxon>Flavobacteriaceae</taxon>
    </lineage>
</organism>
<comment type="caution">
    <text evidence="2">The sequence shown here is derived from an EMBL/GenBank/DDBJ whole genome shotgun (WGS) entry which is preliminary data.</text>
</comment>
<dbReference type="Pfam" id="PF19630">
    <property type="entry name" value="DUF6134"/>
    <property type="match status" value="1"/>
</dbReference>